<evidence type="ECO:0000313" key="5">
    <source>
        <dbReference type="EMBL" id="TWO70634.1"/>
    </source>
</evidence>
<keyword evidence="4" id="KW-0732">Signal</keyword>
<dbReference type="Proteomes" id="UP000318199">
    <property type="component" value="Unassembled WGS sequence"/>
</dbReference>
<evidence type="ECO:0000256" key="4">
    <source>
        <dbReference type="SAM" id="SignalP"/>
    </source>
</evidence>
<evidence type="ECO:0000256" key="2">
    <source>
        <dbReference type="SAM" id="Coils"/>
    </source>
</evidence>
<dbReference type="SUPFAM" id="SSF111369">
    <property type="entry name" value="HlyD-like secretion proteins"/>
    <property type="match status" value="1"/>
</dbReference>
<protein>
    <submittedName>
        <fullName evidence="5">Efflux RND transporter periplasmic adaptor subunit</fullName>
    </submittedName>
</protein>
<comment type="similarity">
    <text evidence="1">Belongs to the membrane fusion protein (MFP) (TC 8.A.1) family.</text>
</comment>
<keyword evidence="6" id="KW-1185">Reference proteome</keyword>
<dbReference type="EMBL" id="VOBQ01000011">
    <property type="protein sequence ID" value="TWO70634.1"/>
    <property type="molecule type" value="Genomic_DNA"/>
</dbReference>
<reference evidence="5 6" key="1">
    <citation type="submission" date="2019-07" db="EMBL/GenBank/DDBJ databases">
        <title>Caenimonas sedimenti sp. nov., isolated from activated sludge.</title>
        <authorList>
            <person name="Xu J."/>
        </authorList>
    </citation>
    <scope>NUCLEOTIDE SEQUENCE [LARGE SCALE GENOMIC DNA]</scope>
    <source>
        <strain evidence="5 6">HX-9-20</strain>
    </source>
</reference>
<dbReference type="Gene3D" id="2.40.50.100">
    <property type="match status" value="1"/>
</dbReference>
<feature type="chain" id="PRO_5022247540" evidence="4">
    <location>
        <begin position="19"/>
        <end position="308"/>
    </location>
</feature>
<feature type="coiled-coil region" evidence="2">
    <location>
        <begin position="79"/>
        <end position="137"/>
    </location>
</feature>
<dbReference type="NCBIfam" id="TIGR01730">
    <property type="entry name" value="RND_mfp"/>
    <property type="match status" value="1"/>
</dbReference>
<dbReference type="Gene3D" id="1.10.287.470">
    <property type="entry name" value="Helix hairpin bin"/>
    <property type="match status" value="1"/>
</dbReference>
<gene>
    <name evidence="5" type="ORF">FN976_13830</name>
</gene>
<proteinExistence type="inferred from homology"/>
<sequence length="308" mass="33004">MKFLCALPFLVMAAAAQAAPPQPLGCLIEPYQSSDVGSPVVGVIETLHVDRGDRVTRGQPLATLRADVERSSVAVAESRAQAVGEVRAAEANAELARQKLARAEDLARQQFISTQAVEQARAETRVAENRLAQAREQQGIYAREHDLARAQLGLRTIRSPSSGVVADRFMAAGERVEERPIFRVAVDDPLRAEVVLPASLFTSVRIGMAMAIQPEFPGAPPRKARVVLVDRVIEGASNTFRIRLELPNPDRALPAGLRCKAEFSDVDFALTPPARRPAPQPAAAALNPNGGMQLRASPTLGAVPAGRP</sequence>
<evidence type="ECO:0000256" key="1">
    <source>
        <dbReference type="ARBA" id="ARBA00009477"/>
    </source>
</evidence>
<dbReference type="GO" id="GO:0015562">
    <property type="term" value="F:efflux transmembrane transporter activity"/>
    <property type="evidence" value="ECO:0007669"/>
    <property type="project" value="TreeGrafter"/>
</dbReference>
<comment type="caution">
    <text evidence="5">The sequence shown here is derived from an EMBL/GenBank/DDBJ whole genome shotgun (WGS) entry which is preliminary data.</text>
</comment>
<dbReference type="OrthoDB" id="9768185at2"/>
<accession>A0A562ZR49</accession>
<name>A0A562ZR49_9BURK</name>
<dbReference type="GO" id="GO:1990281">
    <property type="term" value="C:efflux pump complex"/>
    <property type="evidence" value="ECO:0007669"/>
    <property type="project" value="TreeGrafter"/>
</dbReference>
<dbReference type="PANTHER" id="PTHR30469:SF38">
    <property type="entry name" value="HLYD FAMILY SECRETION PROTEIN"/>
    <property type="match status" value="1"/>
</dbReference>
<evidence type="ECO:0000313" key="6">
    <source>
        <dbReference type="Proteomes" id="UP000318199"/>
    </source>
</evidence>
<dbReference type="InterPro" id="IPR006143">
    <property type="entry name" value="RND_pump_MFP"/>
</dbReference>
<dbReference type="PANTHER" id="PTHR30469">
    <property type="entry name" value="MULTIDRUG RESISTANCE PROTEIN MDTA"/>
    <property type="match status" value="1"/>
</dbReference>
<organism evidence="5 6">
    <name type="scientific">Caenimonas sedimenti</name>
    <dbReference type="NCBI Taxonomy" id="2596921"/>
    <lineage>
        <taxon>Bacteria</taxon>
        <taxon>Pseudomonadati</taxon>
        <taxon>Pseudomonadota</taxon>
        <taxon>Betaproteobacteria</taxon>
        <taxon>Burkholderiales</taxon>
        <taxon>Comamonadaceae</taxon>
        <taxon>Caenimonas</taxon>
    </lineage>
</organism>
<feature type="signal peptide" evidence="4">
    <location>
        <begin position="1"/>
        <end position="18"/>
    </location>
</feature>
<keyword evidence="2" id="KW-0175">Coiled coil</keyword>
<feature type="region of interest" description="Disordered" evidence="3">
    <location>
        <begin position="271"/>
        <end position="308"/>
    </location>
</feature>
<evidence type="ECO:0000256" key="3">
    <source>
        <dbReference type="SAM" id="MobiDB-lite"/>
    </source>
</evidence>
<dbReference type="AlphaFoldDB" id="A0A562ZR49"/>
<dbReference type="Gene3D" id="2.40.30.170">
    <property type="match status" value="1"/>
</dbReference>